<reference evidence="5 6" key="1">
    <citation type="journal article" date="2015" name="Nature">
        <title>rRNA introns, odd ribosomes, and small enigmatic genomes across a large radiation of phyla.</title>
        <authorList>
            <person name="Brown C.T."/>
            <person name="Hug L.A."/>
            <person name="Thomas B.C."/>
            <person name="Sharon I."/>
            <person name="Castelle C.J."/>
            <person name="Singh A."/>
            <person name="Wilkins M.J."/>
            <person name="Williams K.H."/>
            <person name="Banfield J.F."/>
        </authorList>
    </citation>
    <scope>NUCLEOTIDE SEQUENCE [LARGE SCALE GENOMIC DNA]</scope>
</reference>
<proteinExistence type="predicted"/>
<evidence type="ECO:0000256" key="1">
    <source>
        <dbReference type="PIRSR" id="PIRSR601310-1"/>
    </source>
</evidence>
<dbReference type="AlphaFoldDB" id="A0A0G0UBH9"/>
<evidence type="ECO:0000256" key="2">
    <source>
        <dbReference type="PIRSR" id="PIRSR601310-3"/>
    </source>
</evidence>
<protein>
    <submittedName>
        <fullName evidence="5">Histidine triad (HIT) protein</fullName>
    </submittedName>
</protein>
<feature type="active site" description="Tele-AMP-histidine intermediate" evidence="1">
    <location>
        <position position="95"/>
    </location>
</feature>
<name>A0A0G0UBH9_9BACT</name>
<dbReference type="Pfam" id="PF01230">
    <property type="entry name" value="HIT"/>
    <property type="match status" value="1"/>
</dbReference>
<dbReference type="SUPFAM" id="SSF54197">
    <property type="entry name" value="HIT-like"/>
    <property type="match status" value="1"/>
</dbReference>
<dbReference type="PANTHER" id="PTHR23089">
    <property type="entry name" value="HISTIDINE TRIAD HIT PROTEIN"/>
    <property type="match status" value="1"/>
</dbReference>
<accession>A0A0G0UBH9</accession>
<dbReference type="PRINTS" id="PR00332">
    <property type="entry name" value="HISTRIAD"/>
</dbReference>
<dbReference type="GO" id="GO:0003824">
    <property type="term" value="F:catalytic activity"/>
    <property type="evidence" value="ECO:0007669"/>
    <property type="project" value="InterPro"/>
</dbReference>
<dbReference type="PROSITE" id="PS51084">
    <property type="entry name" value="HIT_2"/>
    <property type="match status" value="1"/>
</dbReference>
<dbReference type="InterPro" id="IPR036265">
    <property type="entry name" value="HIT-like_sf"/>
</dbReference>
<evidence type="ECO:0000313" key="6">
    <source>
        <dbReference type="Proteomes" id="UP000033858"/>
    </source>
</evidence>
<organism evidence="5 6">
    <name type="scientific">Candidatus Woesebacteria bacterium GW2011_GWB1_41_10</name>
    <dbReference type="NCBI Taxonomy" id="1618577"/>
    <lineage>
        <taxon>Bacteria</taxon>
        <taxon>Candidatus Woeseibacteriota</taxon>
    </lineage>
</organism>
<feature type="short sequence motif" description="Histidine triad motif" evidence="2 3">
    <location>
        <begin position="93"/>
        <end position="97"/>
    </location>
</feature>
<dbReference type="InterPro" id="IPR011146">
    <property type="entry name" value="HIT-like"/>
</dbReference>
<dbReference type="EMBL" id="LCAE01000017">
    <property type="protein sequence ID" value="KKR86334.1"/>
    <property type="molecule type" value="Genomic_DNA"/>
</dbReference>
<comment type="caution">
    <text evidence="5">The sequence shown here is derived from an EMBL/GenBank/DDBJ whole genome shotgun (WGS) entry which is preliminary data.</text>
</comment>
<dbReference type="Proteomes" id="UP000033858">
    <property type="component" value="Unassembled WGS sequence"/>
</dbReference>
<evidence type="ECO:0000259" key="4">
    <source>
        <dbReference type="PROSITE" id="PS51084"/>
    </source>
</evidence>
<evidence type="ECO:0000313" key="5">
    <source>
        <dbReference type="EMBL" id="KKR86334.1"/>
    </source>
</evidence>
<dbReference type="Gene3D" id="3.30.428.10">
    <property type="entry name" value="HIT-like"/>
    <property type="match status" value="1"/>
</dbReference>
<gene>
    <name evidence="5" type="ORF">UU32_C0017G0007</name>
</gene>
<feature type="domain" description="HIT" evidence="4">
    <location>
        <begin position="5"/>
        <end position="111"/>
    </location>
</feature>
<evidence type="ECO:0000256" key="3">
    <source>
        <dbReference type="PROSITE-ProRule" id="PRU00464"/>
    </source>
</evidence>
<dbReference type="InterPro" id="IPR001310">
    <property type="entry name" value="Histidine_triad_HIT"/>
</dbReference>
<sequence length="113" mass="12641">MDGCIFCKIVKGELPSKKVYEDESIVAFENIQPVAETHLLICPKLHIESFEKIDKNFDLLSLVYAAQKIIEKNKLGGGYKLVFNGGKYQSIPHLHWHLLAGELEGNGDAVNKT</sequence>